<keyword evidence="4 7" id="KW-0547">Nucleotide-binding</keyword>
<dbReference type="RefSeq" id="WP_275470979.1">
    <property type="nucleotide sequence ID" value="NZ_JAPDSH010000002.1"/>
</dbReference>
<dbReference type="PANTHER" id="PTHR43585">
    <property type="entry name" value="FUMIPYRROLE BIOSYNTHESIS PROTEIN C"/>
    <property type="match status" value="1"/>
</dbReference>
<evidence type="ECO:0000256" key="1">
    <source>
        <dbReference type="ARBA" id="ARBA00001936"/>
    </source>
</evidence>
<protein>
    <submittedName>
        <fullName evidence="9">ATP-grasp domain-containing protein</fullName>
    </submittedName>
</protein>
<reference evidence="9" key="1">
    <citation type="submission" date="2022-10" db="EMBL/GenBank/DDBJ databases">
        <title>Vagococcus sp. isolated from poultry meat.</title>
        <authorList>
            <person name="Johansson P."/>
            <person name="Bjorkroth J."/>
        </authorList>
    </citation>
    <scope>NUCLEOTIDE SEQUENCE</scope>
    <source>
        <strain evidence="9">PNs007</strain>
    </source>
</reference>
<dbReference type="PANTHER" id="PTHR43585:SF2">
    <property type="entry name" value="ATP-GRASP ENZYME FSQD"/>
    <property type="match status" value="1"/>
</dbReference>
<evidence type="ECO:0000313" key="9">
    <source>
        <dbReference type="EMBL" id="MDF0479335.1"/>
    </source>
</evidence>
<keyword evidence="3" id="KW-0436">Ligase</keyword>
<comment type="caution">
    <text evidence="9">The sequence shown here is derived from an EMBL/GenBank/DDBJ whole genome shotgun (WGS) entry which is preliminary data.</text>
</comment>
<comment type="cofactor">
    <cofactor evidence="1">
        <name>Mn(2+)</name>
        <dbReference type="ChEBI" id="CHEBI:29035"/>
    </cofactor>
</comment>
<proteinExistence type="predicted"/>
<keyword evidence="10" id="KW-1185">Reference proteome</keyword>
<evidence type="ECO:0000259" key="8">
    <source>
        <dbReference type="PROSITE" id="PS50975"/>
    </source>
</evidence>
<dbReference type="InterPro" id="IPR040570">
    <property type="entry name" value="LAL_C2"/>
</dbReference>
<evidence type="ECO:0000256" key="7">
    <source>
        <dbReference type="PROSITE-ProRule" id="PRU00409"/>
    </source>
</evidence>
<dbReference type="SUPFAM" id="SSF52440">
    <property type="entry name" value="PreATP-grasp domain"/>
    <property type="match status" value="1"/>
</dbReference>
<dbReference type="InterPro" id="IPR052032">
    <property type="entry name" value="ATP-dep_AA_Ligase"/>
</dbReference>
<evidence type="ECO:0000313" key="10">
    <source>
        <dbReference type="Proteomes" id="UP001147148"/>
    </source>
</evidence>
<feature type="domain" description="ATP-grasp" evidence="8">
    <location>
        <begin position="108"/>
        <end position="298"/>
    </location>
</feature>
<dbReference type="Pfam" id="PF13535">
    <property type="entry name" value="ATP-grasp_4"/>
    <property type="match status" value="1"/>
</dbReference>
<dbReference type="SUPFAM" id="SSF56059">
    <property type="entry name" value="Glutathione synthetase ATP-binding domain-like"/>
    <property type="match status" value="1"/>
</dbReference>
<dbReference type="PROSITE" id="PS50975">
    <property type="entry name" value="ATP_GRASP"/>
    <property type="match status" value="1"/>
</dbReference>
<sequence>MKKLLILGGSELQVPMIRKAKTLGYCVAVVDFNNEAAGRRFSDYFYNISTNDIQGVIEVVKEFQPNGITTIATDMPVRTIAGVNDYLGTQEGLDSATAIRCTDKLKMIESLSSNNVSVPWFYLVDRTKKIEEDLEFPCIVKPVDSSGSRGVSTVNNIQELSSAIEYALEFSKEEEVLVEELLIGQEISVEVLVHKGKVNILAYTEKTTTGSPYFVELMHIQPANLSSLVKNKVDKLVKDSLFVLGVNHGPAHVEMMLTEKGPKIIEVGARLGGDFITTHLVELSTGIDIVGATIKQACGDDFSLESTMTKASIVKFFHSETYGKIKNIIVPSEALQIEGIKDICLFKNKGDYLGPINNSTSRLGAVIGQADNRKEALAICDEAIKQIKVLTL</sequence>
<dbReference type="InterPro" id="IPR013815">
    <property type="entry name" value="ATP_grasp_subdomain_1"/>
</dbReference>
<keyword evidence="5 7" id="KW-0067">ATP-binding</keyword>
<dbReference type="Gene3D" id="3.30.1490.20">
    <property type="entry name" value="ATP-grasp fold, A domain"/>
    <property type="match status" value="1"/>
</dbReference>
<name>A0ABT5X000_9ENTE</name>
<evidence type="ECO:0000256" key="5">
    <source>
        <dbReference type="ARBA" id="ARBA00022840"/>
    </source>
</evidence>
<evidence type="ECO:0000256" key="3">
    <source>
        <dbReference type="ARBA" id="ARBA00022598"/>
    </source>
</evidence>
<dbReference type="Gene3D" id="3.30.470.20">
    <property type="entry name" value="ATP-grasp fold, B domain"/>
    <property type="match status" value="1"/>
</dbReference>
<evidence type="ECO:0000256" key="6">
    <source>
        <dbReference type="ARBA" id="ARBA00023211"/>
    </source>
</evidence>
<dbReference type="InterPro" id="IPR016185">
    <property type="entry name" value="PreATP-grasp_dom_sf"/>
</dbReference>
<dbReference type="Pfam" id="PF18603">
    <property type="entry name" value="LAL_C2"/>
    <property type="match status" value="1"/>
</dbReference>
<comment type="cofactor">
    <cofactor evidence="2">
        <name>Mg(2+)</name>
        <dbReference type="ChEBI" id="CHEBI:18420"/>
    </cofactor>
</comment>
<dbReference type="InterPro" id="IPR011761">
    <property type="entry name" value="ATP-grasp"/>
</dbReference>
<gene>
    <name evidence="9" type="ORF">OL233_03450</name>
</gene>
<organism evidence="9 10">
    <name type="scientific">Vagococcus proximus</name>
    <dbReference type="NCBI Taxonomy" id="2991417"/>
    <lineage>
        <taxon>Bacteria</taxon>
        <taxon>Bacillati</taxon>
        <taxon>Bacillota</taxon>
        <taxon>Bacilli</taxon>
        <taxon>Lactobacillales</taxon>
        <taxon>Enterococcaceae</taxon>
        <taxon>Vagococcus</taxon>
    </lineage>
</organism>
<dbReference type="Proteomes" id="UP001147148">
    <property type="component" value="Unassembled WGS sequence"/>
</dbReference>
<evidence type="ECO:0000256" key="4">
    <source>
        <dbReference type="ARBA" id="ARBA00022741"/>
    </source>
</evidence>
<keyword evidence="6" id="KW-0464">Manganese</keyword>
<accession>A0ABT5X000</accession>
<evidence type="ECO:0000256" key="2">
    <source>
        <dbReference type="ARBA" id="ARBA00001946"/>
    </source>
</evidence>
<dbReference type="EMBL" id="JAPDSH010000002">
    <property type="protein sequence ID" value="MDF0479335.1"/>
    <property type="molecule type" value="Genomic_DNA"/>
</dbReference>
<dbReference type="Gene3D" id="3.40.50.20">
    <property type="match status" value="1"/>
</dbReference>